<dbReference type="EMBL" id="GBXM01062732">
    <property type="protein sequence ID" value="JAH45845.1"/>
    <property type="molecule type" value="Transcribed_RNA"/>
</dbReference>
<accession>A0A0E9SYX5</accession>
<proteinExistence type="predicted"/>
<dbReference type="AlphaFoldDB" id="A0A0E9SYX5"/>
<organism evidence="1">
    <name type="scientific">Anguilla anguilla</name>
    <name type="common">European freshwater eel</name>
    <name type="synonym">Muraena anguilla</name>
    <dbReference type="NCBI Taxonomy" id="7936"/>
    <lineage>
        <taxon>Eukaryota</taxon>
        <taxon>Metazoa</taxon>
        <taxon>Chordata</taxon>
        <taxon>Craniata</taxon>
        <taxon>Vertebrata</taxon>
        <taxon>Euteleostomi</taxon>
        <taxon>Actinopterygii</taxon>
        <taxon>Neopterygii</taxon>
        <taxon>Teleostei</taxon>
        <taxon>Anguilliformes</taxon>
        <taxon>Anguillidae</taxon>
        <taxon>Anguilla</taxon>
    </lineage>
</organism>
<sequence>MQGNMICNPHFRKRKKKVNCFFLVSYVCVHNSLSGLPCHHCLGSRKCIPGAC</sequence>
<evidence type="ECO:0000313" key="1">
    <source>
        <dbReference type="EMBL" id="JAH45845.1"/>
    </source>
</evidence>
<reference evidence="1" key="2">
    <citation type="journal article" date="2015" name="Fish Shellfish Immunol.">
        <title>Early steps in the European eel (Anguilla anguilla)-Vibrio vulnificus interaction in the gills: Role of the RtxA13 toxin.</title>
        <authorList>
            <person name="Callol A."/>
            <person name="Pajuelo D."/>
            <person name="Ebbesson L."/>
            <person name="Teles M."/>
            <person name="MacKenzie S."/>
            <person name="Amaro C."/>
        </authorList>
    </citation>
    <scope>NUCLEOTIDE SEQUENCE</scope>
</reference>
<protein>
    <submittedName>
        <fullName evidence="1">Uncharacterized protein</fullName>
    </submittedName>
</protein>
<name>A0A0E9SYX5_ANGAN</name>
<reference evidence="1" key="1">
    <citation type="submission" date="2014-11" db="EMBL/GenBank/DDBJ databases">
        <authorList>
            <person name="Amaro Gonzalez C."/>
        </authorList>
    </citation>
    <scope>NUCLEOTIDE SEQUENCE</scope>
</reference>